<reference evidence="1 2" key="1">
    <citation type="journal article" date="2020" name="IScience">
        <title>Genome Sequencing of the Endangered Kingdonia uniflora (Circaeasteraceae, Ranunculales) Reveals Potential Mechanisms of Evolutionary Specialization.</title>
        <authorList>
            <person name="Sun Y."/>
            <person name="Deng T."/>
            <person name="Zhang A."/>
            <person name="Moore M.J."/>
            <person name="Landis J.B."/>
            <person name="Lin N."/>
            <person name="Zhang H."/>
            <person name="Zhang X."/>
            <person name="Huang J."/>
            <person name="Zhang X."/>
            <person name="Sun H."/>
            <person name="Wang H."/>
        </authorList>
    </citation>
    <scope>NUCLEOTIDE SEQUENCE [LARGE SCALE GENOMIC DNA]</scope>
    <source>
        <strain evidence="1">TB1705</strain>
        <tissue evidence="1">Leaf</tissue>
    </source>
</reference>
<protein>
    <submittedName>
        <fullName evidence="1">Uncharacterized protein</fullName>
    </submittedName>
</protein>
<organism evidence="1 2">
    <name type="scientific">Kingdonia uniflora</name>
    <dbReference type="NCBI Taxonomy" id="39325"/>
    <lineage>
        <taxon>Eukaryota</taxon>
        <taxon>Viridiplantae</taxon>
        <taxon>Streptophyta</taxon>
        <taxon>Embryophyta</taxon>
        <taxon>Tracheophyta</taxon>
        <taxon>Spermatophyta</taxon>
        <taxon>Magnoliopsida</taxon>
        <taxon>Ranunculales</taxon>
        <taxon>Circaeasteraceae</taxon>
        <taxon>Kingdonia</taxon>
    </lineage>
</organism>
<gene>
    <name evidence="1" type="ORF">GIB67_031097</name>
</gene>
<accession>A0A7J7NZU7</accession>
<keyword evidence="2" id="KW-1185">Reference proteome</keyword>
<proteinExistence type="predicted"/>
<dbReference type="Proteomes" id="UP000541444">
    <property type="component" value="Unassembled WGS sequence"/>
</dbReference>
<dbReference type="EMBL" id="JACGCM010000404">
    <property type="protein sequence ID" value="KAF6172707.1"/>
    <property type="molecule type" value="Genomic_DNA"/>
</dbReference>
<comment type="caution">
    <text evidence="1">The sequence shown here is derived from an EMBL/GenBank/DDBJ whole genome shotgun (WGS) entry which is preliminary data.</text>
</comment>
<sequence>MEIGRKNMLKNKGSCNDGKVALLKRYKAPDMESRKDASFLESRMARVRNNKCHSLERERINSAFSSPIKHFTTLKNLESTQIKRQKIRGFDKKLSEGFKQLKRAKDSRSRRWLYSSFVRDKLDATADSHLNAEGVKSKVDGRESLLDEVTEEETELELVLEGLGLIRKRGVDSRSNRVTHLVKGIWFGIEEEKSELKMANVELEKELARSRTDALKEVRQLKASHVVAIGQLQLETKANLDEMVEECD</sequence>
<evidence type="ECO:0000313" key="1">
    <source>
        <dbReference type="EMBL" id="KAF6172707.1"/>
    </source>
</evidence>
<evidence type="ECO:0000313" key="2">
    <source>
        <dbReference type="Proteomes" id="UP000541444"/>
    </source>
</evidence>
<dbReference type="AlphaFoldDB" id="A0A7J7NZU7"/>
<name>A0A7J7NZU7_9MAGN</name>